<dbReference type="HOGENOM" id="CLU_2706565_0_0_1"/>
<dbReference type="AlphaFoldDB" id="F2PNA5"/>
<organism evidence="1 2">
    <name type="scientific">Trichophyton equinum (strain ATCC MYA-4606 / CBS 127.97)</name>
    <name type="common">Horse ringworm fungus</name>
    <dbReference type="NCBI Taxonomy" id="559882"/>
    <lineage>
        <taxon>Eukaryota</taxon>
        <taxon>Fungi</taxon>
        <taxon>Dikarya</taxon>
        <taxon>Ascomycota</taxon>
        <taxon>Pezizomycotina</taxon>
        <taxon>Eurotiomycetes</taxon>
        <taxon>Eurotiomycetidae</taxon>
        <taxon>Onygenales</taxon>
        <taxon>Arthrodermataceae</taxon>
        <taxon>Trichophyton</taxon>
    </lineage>
</organism>
<evidence type="ECO:0000313" key="1">
    <source>
        <dbReference type="EMBL" id="EGE03373.1"/>
    </source>
</evidence>
<evidence type="ECO:0000313" key="2">
    <source>
        <dbReference type="Proteomes" id="UP000009169"/>
    </source>
</evidence>
<name>F2PNA5_TRIEC</name>
<keyword evidence="2" id="KW-1185">Reference proteome</keyword>
<dbReference type="Proteomes" id="UP000009169">
    <property type="component" value="Unassembled WGS sequence"/>
</dbReference>
<protein>
    <submittedName>
        <fullName evidence="1">Uncharacterized protein</fullName>
    </submittedName>
</protein>
<proteinExistence type="predicted"/>
<accession>F2PNA5</accession>
<gene>
    <name evidence="1" type="ORF">TEQG_02409</name>
</gene>
<sequence length="73" mass="7788">METLWSVFPTTTSDPSSAATLLAASCMNTAPTPASLPSSTSWASVCQRRRSRLSRSQHGTAEGRGPTLRFLFG</sequence>
<reference evidence="2" key="1">
    <citation type="journal article" date="2012" name="MBio">
        <title>Comparative genome analysis of Trichophyton rubrum and related dermatophytes reveals candidate genes involved in infection.</title>
        <authorList>
            <person name="Martinez D.A."/>
            <person name="Oliver B.G."/>
            <person name="Graeser Y."/>
            <person name="Goldberg J.M."/>
            <person name="Li W."/>
            <person name="Martinez-Rossi N.M."/>
            <person name="Monod M."/>
            <person name="Shelest E."/>
            <person name="Barton R.C."/>
            <person name="Birch E."/>
            <person name="Brakhage A.A."/>
            <person name="Chen Z."/>
            <person name="Gurr S.J."/>
            <person name="Heiman D."/>
            <person name="Heitman J."/>
            <person name="Kosti I."/>
            <person name="Rossi A."/>
            <person name="Saif S."/>
            <person name="Samalova M."/>
            <person name="Saunders C.W."/>
            <person name="Shea T."/>
            <person name="Summerbell R.C."/>
            <person name="Xu J."/>
            <person name="Young S."/>
            <person name="Zeng Q."/>
            <person name="Birren B.W."/>
            <person name="Cuomo C.A."/>
            <person name="White T.C."/>
        </authorList>
    </citation>
    <scope>NUCLEOTIDE SEQUENCE [LARGE SCALE GENOMIC DNA]</scope>
    <source>
        <strain evidence="2">ATCC MYA-4606 / CBS 127.97</strain>
    </source>
</reference>
<dbReference type="EMBL" id="DS995727">
    <property type="protein sequence ID" value="EGE03373.1"/>
    <property type="molecule type" value="Genomic_DNA"/>
</dbReference>
<dbReference type="VEuPathDB" id="FungiDB:TEQG_02409"/>